<feature type="non-terminal residue" evidence="2">
    <location>
        <position position="1"/>
    </location>
</feature>
<dbReference type="Pfam" id="PF16201">
    <property type="entry name" value="NopRA1"/>
    <property type="match status" value="1"/>
</dbReference>
<reference evidence="2" key="1">
    <citation type="journal article" date="2019" name="Environ. Microbiol.">
        <title>Fungal ecological strategies reflected in gene transcription - a case study of two litter decomposers.</title>
        <authorList>
            <person name="Barbi F."/>
            <person name="Kohler A."/>
            <person name="Barry K."/>
            <person name="Baskaran P."/>
            <person name="Daum C."/>
            <person name="Fauchery L."/>
            <person name="Ihrmark K."/>
            <person name="Kuo A."/>
            <person name="LaButti K."/>
            <person name="Lipzen A."/>
            <person name="Morin E."/>
            <person name="Grigoriev I.V."/>
            <person name="Henrissat B."/>
            <person name="Lindahl B."/>
            <person name="Martin F."/>
        </authorList>
    </citation>
    <scope>NUCLEOTIDE SEQUENCE</scope>
    <source>
        <strain evidence="2">JB14</strain>
    </source>
</reference>
<protein>
    <recommendedName>
        <fullName evidence="1">URB1 C-terminal domain-containing protein</fullName>
    </recommendedName>
</protein>
<proteinExistence type="predicted"/>
<gene>
    <name evidence="2" type="ORF">BT96DRAFT_949329</name>
</gene>
<dbReference type="GO" id="GO:0000463">
    <property type="term" value="P:maturation of LSU-rRNA from tricistronic rRNA transcript (SSU-rRNA, 5.8S rRNA, LSU-rRNA)"/>
    <property type="evidence" value="ECO:0007669"/>
    <property type="project" value="TreeGrafter"/>
</dbReference>
<dbReference type="GO" id="GO:0005730">
    <property type="term" value="C:nucleolus"/>
    <property type="evidence" value="ECO:0007669"/>
    <property type="project" value="TreeGrafter"/>
</dbReference>
<dbReference type="GO" id="GO:0000466">
    <property type="term" value="P:maturation of 5.8S rRNA from tricistronic rRNA transcript (SSU-rRNA, 5.8S rRNA, LSU-rRNA)"/>
    <property type="evidence" value="ECO:0007669"/>
    <property type="project" value="TreeGrafter"/>
</dbReference>
<dbReference type="InterPro" id="IPR039844">
    <property type="entry name" value="URB1"/>
</dbReference>
<dbReference type="PANTHER" id="PTHR13500">
    <property type="entry name" value="NUCLEOLAR PRERIBOSOMAL-ASSOCIATED PROTEIN 1"/>
    <property type="match status" value="1"/>
</dbReference>
<name>A0A6A4GLC0_9AGAR</name>
<evidence type="ECO:0000259" key="1">
    <source>
        <dbReference type="Pfam" id="PF16201"/>
    </source>
</evidence>
<dbReference type="EMBL" id="ML769907">
    <property type="protein sequence ID" value="KAE9386160.1"/>
    <property type="molecule type" value="Genomic_DNA"/>
</dbReference>
<keyword evidence="3" id="KW-1185">Reference proteome</keyword>
<evidence type="ECO:0000313" key="2">
    <source>
        <dbReference type="EMBL" id="KAE9386160.1"/>
    </source>
</evidence>
<dbReference type="Proteomes" id="UP000799118">
    <property type="component" value="Unassembled WGS sequence"/>
</dbReference>
<dbReference type="OrthoDB" id="72892at2759"/>
<organism evidence="2 3">
    <name type="scientific">Gymnopus androsaceus JB14</name>
    <dbReference type="NCBI Taxonomy" id="1447944"/>
    <lineage>
        <taxon>Eukaryota</taxon>
        <taxon>Fungi</taxon>
        <taxon>Dikarya</taxon>
        <taxon>Basidiomycota</taxon>
        <taxon>Agaricomycotina</taxon>
        <taxon>Agaricomycetes</taxon>
        <taxon>Agaricomycetidae</taxon>
        <taxon>Agaricales</taxon>
        <taxon>Marasmiineae</taxon>
        <taxon>Omphalotaceae</taxon>
        <taxon>Gymnopus</taxon>
    </lineage>
</organism>
<feature type="domain" description="URB1 C-terminal" evidence="1">
    <location>
        <begin position="89"/>
        <end position="191"/>
    </location>
</feature>
<accession>A0A6A4GLC0</accession>
<dbReference type="InterPro" id="IPR032436">
    <property type="entry name" value="URB1_C"/>
</dbReference>
<sequence length="195" mass="22387">QTYAFFFCWNDFPWVISATGFHPSGIISLHFPQWRVLGISHNVDLDWEERPEGSDIYDPVFMILLFALVLAEAKTAPGWVELFRTNIVGLVIRALSAKDESLRELAGSQIAVLWKCLEHADKLEKPHVFYILSLLRDALHPSPGHSPERLPSYTTLLLMCFYCFICFVKSSSENSHFVHVSKVLLQNDWLRPLLQ</sequence>
<evidence type="ECO:0000313" key="3">
    <source>
        <dbReference type="Proteomes" id="UP000799118"/>
    </source>
</evidence>
<dbReference type="PANTHER" id="PTHR13500:SF0">
    <property type="entry name" value="NUCLEOLAR PRE-RIBOSOMAL-ASSOCIATED PROTEIN 1"/>
    <property type="match status" value="1"/>
</dbReference>
<dbReference type="AlphaFoldDB" id="A0A6A4GLC0"/>